<dbReference type="SUPFAM" id="SSF88697">
    <property type="entry name" value="PUA domain-like"/>
    <property type="match status" value="1"/>
</dbReference>
<comment type="caution">
    <text evidence="3">The sequence shown here is derived from an EMBL/GenBank/DDBJ whole genome shotgun (WGS) entry which is preliminary data.</text>
</comment>
<evidence type="ECO:0000313" key="3">
    <source>
        <dbReference type="EMBL" id="KJZ82073.1"/>
    </source>
</evidence>
<dbReference type="Proteomes" id="UP000033731">
    <property type="component" value="Unassembled WGS sequence"/>
</dbReference>
<sequence>MKIGNAIYKNSEDLPCLMPIFPLLGMLLLPGSRFSFSVFERRYVAMFDSVLASDRLIGLVQPALSGFSANSDKCLSQIGCIGRITSFVETDDGHYIITVTGVCRFRLLEESYQLNSWRCFYIAPFVSDLVSNDNDDIDRIALLEVFRNYLRANNLDADWENIEGASNEVLVNSLALLSPFSEEEKQALLEAPDFKARTQTLIAIMKIVLAADYSHYKNRLQ</sequence>
<protein>
    <submittedName>
        <fullName evidence="3">Uncharacterized protein, N-terminal domain of Lon protease-like protein</fullName>
    </submittedName>
</protein>
<evidence type="ECO:0000256" key="1">
    <source>
        <dbReference type="SAM" id="Phobius"/>
    </source>
</evidence>
<reference evidence="3 4" key="1">
    <citation type="journal article" date="2015" name="Phytopathology">
        <title>Genomes of Candidatus Liberibacter solanacearum haplotype A from New Zealand and the USA suggest significant genome plasticity in the species.</title>
        <authorList>
            <person name="Thompson S.M."/>
            <person name="Johnson C.P."/>
            <person name="Lu A.Y."/>
            <person name="Frampton R.A."/>
            <person name="Sullivan K.L."/>
            <person name="Fiers M.W."/>
            <person name="Crowhurst R.N."/>
            <person name="Pitman A.R."/>
            <person name="Scott I."/>
            <person name="Gudmestad N.C."/>
            <person name="Smith G.R."/>
        </authorList>
    </citation>
    <scope>NUCLEOTIDE SEQUENCE [LARGE SCALE GENOMIC DNA]</scope>
    <source>
        <strain evidence="3 4">LsoNZ1</strain>
    </source>
</reference>
<dbReference type="Pfam" id="PF02190">
    <property type="entry name" value="LON_substr_bdg"/>
    <property type="match status" value="1"/>
</dbReference>
<evidence type="ECO:0000313" key="4">
    <source>
        <dbReference type="Proteomes" id="UP000033731"/>
    </source>
</evidence>
<dbReference type="InterPro" id="IPR046336">
    <property type="entry name" value="Lon_prtase_N_sf"/>
</dbReference>
<dbReference type="InterPro" id="IPR003111">
    <property type="entry name" value="Lon_prtase_N"/>
</dbReference>
<dbReference type="SMART" id="SM00464">
    <property type="entry name" value="LON"/>
    <property type="match status" value="1"/>
</dbReference>
<keyword evidence="1" id="KW-0812">Transmembrane</keyword>
<organism evidence="3 4">
    <name type="scientific">Candidatus Liberibacter solanacearum</name>
    <dbReference type="NCBI Taxonomy" id="556287"/>
    <lineage>
        <taxon>Bacteria</taxon>
        <taxon>Pseudomonadati</taxon>
        <taxon>Pseudomonadota</taxon>
        <taxon>Alphaproteobacteria</taxon>
        <taxon>Hyphomicrobiales</taxon>
        <taxon>Rhizobiaceae</taxon>
        <taxon>Liberibacter</taxon>
    </lineage>
</organism>
<name>A0A094YZJ6_9HYPH</name>
<dbReference type="InterPro" id="IPR015947">
    <property type="entry name" value="PUA-like_sf"/>
</dbReference>
<dbReference type="GO" id="GO:0008233">
    <property type="term" value="F:peptidase activity"/>
    <property type="evidence" value="ECO:0007669"/>
    <property type="project" value="UniProtKB-KW"/>
</dbReference>
<dbReference type="Gene3D" id="2.30.130.40">
    <property type="entry name" value="LON domain-like"/>
    <property type="match status" value="1"/>
</dbReference>
<accession>A0A094YZJ6</accession>
<evidence type="ECO:0000259" key="2">
    <source>
        <dbReference type="PROSITE" id="PS51787"/>
    </source>
</evidence>
<feature type="domain" description="Lon N-terminal" evidence="2">
    <location>
        <begin position="18"/>
        <end position="209"/>
    </location>
</feature>
<dbReference type="PROSITE" id="PS51787">
    <property type="entry name" value="LON_N"/>
    <property type="match status" value="1"/>
</dbReference>
<keyword evidence="1" id="KW-1133">Transmembrane helix</keyword>
<dbReference type="AlphaFoldDB" id="A0A094YZJ6"/>
<dbReference type="GO" id="GO:0006508">
    <property type="term" value="P:proteolysis"/>
    <property type="evidence" value="ECO:0007669"/>
    <property type="project" value="UniProtKB-KW"/>
</dbReference>
<keyword evidence="1" id="KW-0472">Membrane</keyword>
<dbReference type="PATRIC" id="fig|556287.8.peg.805"/>
<keyword evidence="3" id="KW-0378">Hydrolase</keyword>
<gene>
    <name evidence="3" type="ORF">DJ66_0807</name>
</gene>
<feature type="transmembrane region" description="Helical" evidence="1">
    <location>
        <begin position="20"/>
        <end position="39"/>
    </location>
</feature>
<keyword evidence="4" id="KW-1185">Reference proteome</keyword>
<proteinExistence type="predicted"/>
<dbReference type="PANTHER" id="PTHR46732">
    <property type="entry name" value="ATP-DEPENDENT PROTEASE LA (LON) DOMAIN PROTEIN"/>
    <property type="match status" value="1"/>
</dbReference>
<keyword evidence="3" id="KW-0645">Protease</keyword>
<dbReference type="PANTHER" id="PTHR46732:SF8">
    <property type="entry name" value="ATP-DEPENDENT PROTEASE LA (LON) DOMAIN PROTEIN"/>
    <property type="match status" value="1"/>
</dbReference>
<dbReference type="EMBL" id="JMTK01000002">
    <property type="protein sequence ID" value="KJZ82073.1"/>
    <property type="molecule type" value="Genomic_DNA"/>
</dbReference>
<dbReference type="RefSeq" id="WP_034442525.1">
    <property type="nucleotide sequence ID" value="NZ_JMTK01000002.1"/>
</dbReference>